<proteinExistence type="inferred from homology"/>
<evidence type="ECO:0000256" key="4">
    <source>
        <dbReference type="ARBA" id="ARBA00023002"/>
    </source>
</evidence>
<evidence type="ECO:0000259" key="9">
    <source>
        <dbReference type="Pfam" id="PF20628"/>
    </source>
</evidence>
<comment type="similarity">
    <text evidence="6">Belongs to the DyP-type peroxidase family.</text>
</comment>
<comment type="cofactor">
    <cofactor evidence="1">
        <name>heme b</name>
        <dbReference type="ChEBI" id="CHEBI:60344"/>
    </cofactor>
</comment>
<evidence type="ECO:0000259" key="8">
    <source>
        <dbReference type="Pfam" id="PF04261"/>
    </source>
</evidence>
<protein>
    <submittedName>
        <fullName evidence="10">Putative iron-dependent peroxidase</fullName>
    </submittedName>
</protein>
<sequence length="385" mass="40374">MASSLFPPPESAPVTESARASAPASAPDPEPQQVLAPLSAAAVFLVVTVEQAGEQAVRDLLGDLPGLVRAFGFSAPDAALSCVTGVGSDAWDRLFDAPRPAELHPFRPVDGPRHHAPATPGDVLFHVRAARSDLCFALAAEIMRRLRGAVALQDEVQGFKYLDVRDLLGFVDGTENPVGGEARDAVLIGAEDPEHAGGSYVLVQKYLHDLDAWNTLPVEAQERIIGRTKATNVELDAPGSHVDLNTVVGADGEERQILRDNMPFGSPGRGEFGTYYIAYSRTPEVTELMLRRMFVGVPPTGHDRILDFSTAVTGTLFYVPPAGFLDDLPPLPAAAGRVPAPAGPGPQPQLPDLPDGPRGEDSGSAAGPTGPSDGSLGIGNLNPAS</sequence>
<organism evidence="10 11">
    <name type="scientific">Actinacidiphila rubida</name>
    <dbReference type="NCBI Taxonomy" id="310780"/>
    <lineage>
        <taxon>Bacteria</taxon>
        <taxon>Bacillati</taxon>
        <taxon>Actinomycetota</taxon>
        <taxon>Actinomycetes</taxon>
        <taxon>Kitasatosporales</taxon>
        <taxon>Streptomycetaceae</taxon>
        <taxon>Actinacidiphila</taxon>
    </lineage>
</organism>
<accession>A0A1H8QT31</accession>
<dbReference type="NCBIfam" id="TIGR01413">
    <property type="entry name" value="Dyp_perox_fam"/>
    <property type="match status" value="1"/>
</dbReference>
<dbReference type="AlphaFoldDB" id="A0A1H8QT31"/>
<feature type="domain" description="Dyp-type peroxidase C-terminal" evidence="9">
    <location>
        <begin position="164"/>
        <end position="322"/>
    </location>
</feature>
<dbReference type="Proteomes" id="UP000181951">
    <property type="component" value="Unassembled WGS sequence"/>
</dbReference>
<evidence type="ECO:0000256" key="3">
    <source>
        <dbReference type="ARBA" id="ARBA00022723"/>
    </source>
</evidence>
<feature type="compositionally biased region" description="Pro residues" evidence="7">
    <location>
        <begin position="1"/>
        <end position="11"/>
    </location>
</feature>
<feature type="compositionally biased region" description="Pro residues" evidence="7">
    <location>
        <begin position="341"/>
        <end position="351"/>
    </location>
</feature>
<dbReference type="InterPro" id="IPR006314">
    <property type="entry name" value="Dyp_peroxidase"/>
</dbReference>
<keyword evidence="5" id="KW-0408">Iron</keyword>
<evidence type="ECO:0000313" key="10">
    <source>
        <dbReference type="EMBL" id="SEO57352.1"/>
    </source>
</evidence>
<dbReference type="STRING" id="310780.SAMN05216267_103142"/>
<dbReference type="GO" id="GO:0046872">
    <property type="term" value="F:metal ion binding"/>
    <property type="evidence" value="ECO:0007669"/>
    <property type="project" value="UniProtKB-KW"/>
</dbReference>
<feature type="region of interest" description="Disordered" evidence="7">
    <location>
        <begin position="1"/>
        <end position="32"/>
    </location>
</feature>
<dbReference type="PROSITE" id="PS51404">
    <property type="entry name" value="DYP_PEROXIDASE"/>
    <property type="match status" value="1"/>
</dbReference>
<keyword evidence="4" id="KW-0560">Oxidoreductase</keyword>
<feature type="region of interest" description="Disordered" evidence="7">
    <location>
        <begin position="335"/>
        <end position="385"/>
    </location>
</feature>
<dbReference type="PANTHER" id="PTHR30521">
    <property type="entry name" value="DEFERROCHELATASE/PEROXIDASE"/>
    <property type="match status" value="1"/>
</dbReference>
<keyword evidence="3" id="KW-0479">Metal-binding</keyword>
<feature type="compositionally biased region" description="Low complexity" evidence="7">
    <location>
        <begin position="17"/>
        <end position="27"/>
    </location>
</feature>
<dbReference type="Pfam" id="PF04261">
    <property type="entry name" value="Dyp_perox_N"/>
    <property type="match status" value="1"/>
</dbReference>
<dbReference type="SUPFAM" id="SSF54909">
    <property type="entry name" value="Dimeric alpha+beta barrel"/>
    <property type="match status" value="1"/>
</dbReference>
<evidence type="ECO:0000256" key="2">
    <source>
        <dbReference type="ARBA" id="ARBA00022559"/>
    </source>
</evidence>
<gene>
    <name evidence="10" type="ORF">SAMN05216267_103142</name>
</gene>
<dbReference type="EMBL" id="FODD01000031">
    <property type="protein sequence ID" value="SEO57352.1"/>
    <property type="molecule type" value="Genomic_DNA"/>
</dbReference>
<evidence type="ECO:0000256" key="1">
    <source>
        <dbReference type="ARBA" id="ARBA00001970"/>
    </source>
</evidence>
<feature type="domain" description="Dyp-type peroxidase N-terminal" evidence="8">
    <location>
        <begin position="32"/>
        <end position="160"/>
    </location>
</feature>
<dbReference type="GO" id="GO:0004601">
    <property type="term" value="F:peroxidase activity"/>
    <property type="evidence" value="ECO:0007669"/>
    <property type="project" value="UniProtKB-KW"/>
</dbReference>
<dbReference type="GO" id="GO:0020037">
    <property type="term" value="F:heme binding"/>
    <property type="evidence" value="ECO:0007669"/>
    <property type="project" value="InterPro"/>
</dbReference>
<name>A0A1H8QT31_9ACTN</name>
<dbReference type="Pfam" id="PF20628">
    <property type="entry name" value="Dyp_perox_C"/>
    <property type="match status" value="1"/>
</dbReference>
<evidence type="ECO:0000256" key="6">
    <source>
        <dbReference type="ARBA" id="ARBA00025737"/>
    </source>
</evidence>
<reference evidence="10 11" key="1">
    <citation type="submission" date="2016-10" db="EMBL/GenBank/DDBJ databases">
        <authorList>
            <person name="de Groot N.N."/>
        </authorList>
    </citation>
    <scope>NUCLEOTIDE SEQUENCE [LARGE SCALE GENOMIC DNA]</scope>
    <source>
        <strain evidence="10 11">CGMCC 4.2026</strain>
    </source>
</reference>
<dbReference type="InterPro" id="IPR011008">
    <property type="entry name" value="Dimeric_a/b-barrel"/>
</dbReference>
<dbReference type="PANTHER" id="PTHR30521:SF0">
    <property type="entry name" value="DYP-TYPE PEROXIDASE FAMILY PROTEIN"/>
    <property type="match status" value="1"/>
</dbReference>
<dbReference type="InterPro" id="IPR048327">
    <property type="entry name" value="Dyp_perox_N"/>
</dbReference>
<keyword evidence="2 10" id="KW-0575">Peroxidase</keyword>
<evidence type="ECO:0000313" key="11">
    <source>
        <dbReference type="Proteomes" id="UP000181951"/>
    </source>
</evidence>
<evidence type="ECO:0000256" key="5">
    <source>
        <dbReference type="ARBA" id="ARBA00023004"/>
    </source>
</evidence>
<dbReference type="GO" id="GO:0005829">
    <property type="term" value="C:cytosol"/>
    <property type="evidence" value="ECO:0007669"/>
    <property type="project" value="TreeGrafter"/>
</dbReference>
<keyword evidence="11" id="KW-1185">Reference proteome</keyword>
<evidence type="ECO:0000256" key="7">
    <source>
        <dbReference type="SAM" id="MobiDB-lite"/>
    </source>
</evidence>
<dbReference type="InterPro" id="IPR048328">
    <property type="entry name" value="Dyp_perox_C"/>
</dbReference>